<comment type="caution">
    <text evidence="1">The sequence shown here is derived from an EMBL/GenBank/DDBJ whole genome shotgun (WGS) entry which is preliminary data.</text>
</comment>
<name>A0AAV0Q3Q5_9ROSI</name>
<dbReference type="Proteomes" id="UP001154282">
    <property type="component" value="Unassembled WGS sequence"/>
</dbReference>
<evidence type="ECO:0000313" key="2">
    <source>
        <dbReference type="Proteomes" id="UP001154282"/>
    </source>
</evidence>
<sequence>MRVGSVVVEPGQPEIPQPAVEIGVQQDVAGLHISVDHHLSPFLVEVNQRGGDSFHDLASIRHVIIDQEQLALSSAVAQQLHQVPVAQPSHAGDFRYEFLHTLTGIVRDFLHRDFDIGGR</sequence>
<gene>
    <name evidence="1" type="ORF">LITE_LOCUS41456</name>
</gene>
<protein>
    <submittedName>
        <fullName evidence="1">Uncharacterized protein</fullName>
    </submittedName>
</protein>
<dbReference type="AlphaFoldDB" id="A0AAV0Q3Q5"/>
<dbReference type="EMBL" id="CAMGYJ010000009">
    <property type="protein sequence ID" value="CAI0539895.1"/>
    <property type="molecule type" value="Genomic_DNA"/>
</dbReference>
<reference evidence="1" key="1">
    <citation type="submission" date="2022-08" db="EMBL/GenBank/DDBJ databases">
        <authorList>
            <person name="Gutierrez-Valencia J."/>
        </authorList>
    </citation>
    <scope>NUCLEOTIDE SEQUENCE</scope>
</reference>
<evidence type="ECO:0000313" key="1">
    <source>
        <dbReference type="EMBL" id="CAI0539895.1"/>
    </source>
</evidence>
<accession>A0AAV0Q3Q5</accession>
<keyword evidence="2" id="KW-1185">Reference proteome</keyword>
<proteinExistence type="predicted"/>
<organism evidence="1 2">
    <name type="scientific">Linum tenue</name>
    <dbReference type="NCBI Taxonomy" id="586396"/>
    <lineage>
        <taxon>Eukaryota</taxon>
        <taxon>Viridiplantae</taxon>
        <taxon>Streptophyta</taxon>
        <taxon>Embryophyta</taxon>
        <taxon>Tracheophyta</taxon>
        <taxon>Spermatophyta</taxon>
        <taxon>Magnoliopsida</taxon>
        <taxon>eudicotyledons</taxon>
        <taxon>Gunneridae</taxon>
        <taxon>Pentapetalae</taxon>
        <taxon>rosids</taxon>
        <taxon>fabids</taxon>
        <taxon>Malpighiales</taxon>
        <taxon>Linaceae</taxon>
        <taxon>Linum</taxon>
    </lineage>
</organism>